<dbReference type="InterPro" id="IPR023997">
    <property type="entry name" value="TonB-dep_OMP_SusC/RagA_CS"/>
</dbReference>
<feature type="domain" description="TonB-dependent receptor plug" evidence="1">
    <location>
        <begin position="8"/>
        <end position="63"/>
    </location>
</feature>
<keyword evidence="2" id="KW-0675">Receptor</keyword>
<comment type="caution">
    <text evidence="2">The sequence shown here is derived from an EMBL/GenBank/DDBJ whole genome shotgun (WGS) entry which is preliminary data.</text>
</comment>
<accession>K1SYE7</accession>
<protein>
    <submittedName>
        <fullName evidence="2">Protein containing TonB-dependent receptor, plug domain protein</fullName>
    </submittedName>
</protein>
<reference evidence="2" key="1">
    <citation type="journal article" date="2013" name="Environ. Microbiol.">
        <title>Microbiota from the distal guts of lean and obese adolescents exhibit partial functional redundancy besides clear differences in community structure.</title>
        <authorList>
            <person name="Ferrer M."/>
            <person name="Ruiz A."/>
            <person name="Lanza F."/>
            <person name="Haange S.B."/>
            <person name="Oberbach A."/>
            <person name="Till H."/>
            <person name="Bargiela R."/>
            <person name="Campoy C."/>
            <person name="Segura M.T."/>
            <person name="Richter M."/>
            <person name="von Bergen M."/>
            <person name="Seifert J."/>
            <person name="Suarez A."/>
        </authorList>
    </citation>
    <scope>NUCLEOTIDE SEQUENCE</scope>
</reference>
<feature type="non-terminal residue" evidence="2">
    <location>
        <position position="164"/>
    </location>
</feature>
<dbReference type="PROSITE" id="PS52016">
    <property type="entry name" value="TONB_DEPENDENT_REC_3"/>
    <property type="match status" value="1"/>
</dbReference>
<gene>
    <name evidence="2" type="ORF">LEA_16936</name>
</gene>
<dbReference type="SUPFAM" id="SSF56935">
    <property type="entry name" value="Porins"/>
    <property type="match status" value="1"/>
</dbReference>
<name>K1SYE7_9ZZZZ</name>
<dbReference type="InterPro" id="IPR012910">
    <property type="entry name" value="Plug_dom"/>
</dbReference>
<sequence length="164" mass="17327">MDGVILDNGVSGNTTADWDAGANNASDYGNELKNLNPDDFETVSVLKGAAATALYGSRGLNGAVVITTKSGKGTQGLGISVSQTFGIDHAFKTPDIQTLYGPGYMPGQSDADQNGSIWDAHQFTVNQNGEHTLVGVPNFGFGPKYDGSQIRNYDGTWTTYSPRK</sequence>
<dbReference type="AlphaFoldDB" id="K1SYE7"/>
<dbReference type="NCBIfam" id="TIGR04057">
    <property type="entry name" value="SusC_RagA_signa"/>
    <property type="match status" value="1"/>
</dbReference>
<evidence type="ECO:0000313" key="2">
    <source>
        <dbReference type="EMBL" id="EKC52351.1"/>
    </source>
</evidence>
<organism evidence="2">
    <name type="scientific">human gut metagenome</name>
    <dbReference type="NCBI Taxonomy" id="408170"/>
    <lineage>
        <taxon>unclassified sequences</taxon>
        <taxon>metagenomes</taxon>
        <taxon>organismal metagenomes</taxon>
    </lineage>
</organism>
<dbReference type="InterPro" id="IPR037066">
    <property type="entry name" value="Plug_dom_sf"/>
</dbReference>
<evidence type="ECO:0000259" key="1">
    <source>
        <dbReference type="Pfam" id="PF07715"/>
    </source>
</evidence>
<dbReference type="InterPro" id="IPR039426">
    <property type="entry name" value="TonB-dep_rcpt-like"/>
</dbReference>
<dbReference type="Pfam" id="PF07715">
    <property type="entry name" value="Plug"/>
    <property type="match status" value="1"/>
</dbReference>
<dbReference type="Gene3D" id="2.170.130.10">
    <property type="entry name" value="TonB-dependent receptor, plug domain"/>
    <property type="match status" value="1"/>
</dbReference>
<dbReference type="EMBL" id="AJWY01011583">
    <property type="protein sequence ID" value="EKC52351.1"/>
    <property type="molecule type" value="Genomic_DNA"/>
</dbReference>
<proteinExistence type="predicted"/>